<keyword evidence="3" id="KW-0804">Transcription</keyword>
<evidence type="ECO:0000256" key="1">
    <source>
        <dbReference type="ARBA" id="ARBA00023015"/>
    </source>
</evidence>
<evidence type="ECO:0000256" key="4">
    <source>
        <dbReference type="PROSITE-ProRule" id="PRU00335"/>
    </source>
</evidence>
<evidence type="ECO:0000259" key="6">
    <source>
        <dbReference type="PROSITE" id="PS50977"/>
    </source>
</evidence>
<sequence>MSSSPASNPPAAPVRTKRVGRQLTPDQIVEASLRIAARGSADAFTIRRLGDELGSDPTAIYRHFRDKDELMLTVADRMHGEVLDNVPDGLDWRDRLRALAAAAHAAAVKYPIVASSTASRTTRRVNEFRIVELILGALAEAGLDGADAALYYRVVGDSMLAYTGQYAAYLLVEPGVRASDEASWSGEYRLADTARFPHITRLGDELPAITHEAIYEARFEALIIAIEHLAAERRAAAGDAGTAS</sequence>
<reference evidence="7" key="1">
    <citation type="submission" date="2022-01" db="EMBL/GenBank/DDBJ databases">
        <title>Genome-Based Taxonomic Classification of the Phylum Actinobacteria.</title>
        <authorList>
            <person name="Gao Y."/>
        </authorList>
    </citation>
    <scope>NUCLEOTIDE SEQUENCE</scope>
    <source>
        <strain evidence="7">KLBMP 8922</strain>
    </source>
</reference>
<accession>A0AA41TZ52</accession>
<dbReference type="InterPro" id="IPR001647">
    <property type="entry name" value="HTH_TetR"/>
</dbReference>
<dbReference type="RefSeq" id="WP_235052648.1">
    <property type="nucleotide sequence ID" value="NZ_JAKFHA010000007.1"/>
</dbReference>
<dbReference type="GO" id="GO:0003677">
    <property type="term" value="F:DNA binding"/>
    <property type="evidence" value="ECO:0007669"/>
    <property type="project" value="UniProtKB-UniRule"/>
</dbReference>
<proteinExistence type="predicted"/>
<feature type="region of interest" description="Disordered" evidence="5">
    <location>
        <begin position="1"/>
        <end position="23"/>
    </location>
</feature>
<dbReference type="Gene3D" id="1.10.357.10">
    <property type="entry name" value="Tetracycline Repressor, domain 2"/>
    <property type="match status" value="1"/>
</dbReference>
<comment type="caution">
    <text evidence="7">The sequence shown here is derived from an EMBL/GenBank/DDBJ whole genome shotgun (WGS) entry which is preliminary data.</text>
</comment>
<gene>
    <name evidence="7" type="ORF">LZ495_14775</name>
</gene>
<dbReference type="SUPFAM" id="SSF46689">
    <property type="entry name" value="Homeodomain-like"/>
    <property type="match status" value="1"/>
</dbReference>
<dbReference type="PROSITE" id="PS50977">
    <property type="entry name" value="HTH_TETR_2"/>
    <property type="match status" value="1"/>
</dbReference>
<evidence type="ECO:0000313" key="8">
    <source>
        <dbReference type="Proteomes" id="UP001165378"/>
    </source>
</evidence>
<feature type="domain" description="HTH tetR-type" evidence="6">
    <location>
        <begin position="22"/>
        <end position="82"/>
    </location>
</feature>
<feature type="DNA-binding region" description="H-T-H motif" evidence="4">
    <location>
        <begin position="45"/>
        <end position="64"/>
    </location>
</feature>
<evidence type="ECO:0000256" key="3">
    <source>
        <dbReference type="ARBA" id="ARBA00023163"/>
    </source>
</evidence>
<evidence type="ECO:0000256" key="2">
    <source>
        <dbReference type="ARBA" id="ARBA00023125"/>
    </source>
</evidence>
<keyword evidence="1" id="KW-0805">Transcription regulation</keyword>
<dbReference type="Pfam" id="PF02909">
    <property type="entry name" value="TetR_C_1"/>
    <property type="match status" value="1"/>
</dbReference>
<evidence type="ECO:0000256" key="5">
    <source>
        <dbReference type="SAM" id="MobiDB-lite"/>
    </source>
</evidence>
<protein>
    <submittedName>
        <fullName evidence="7">TetR/AcrR family transcriptional regulator</fullName>
    </submittedName>
</protein>
<dbReference type="Gene3D" id="1.10.10.60">
    <property type="entry name" value="Homeodomain-like"/>
    <property type="match status" value="1"/>
</dbReference>
<dbReference type="EMBL" id="JAKFHA010000007">
    <property type="protein sequence ID" value="MCF2528478.1"/>
    <property type="molecule type" value="Genomic_DNA"/>
</dbReference>
<dbReference type="Pfam" id="PF00440">
    <property type="entry name" value="TetR_N"/>
    <property type="match status" value="1"/>
</dbReference>
<dbReference type="InterPro" id="IPR036271">
    <property type="entry name" value="Tet_transcr_reg_TetR-rel_C_sf"/>
</dbReference>
<keyword evidence="2 4" id="KW-0238">DNA-binding</keyword>
<organism evidence="7 8">
    <name type="scientific">Yinghuangia soli</name>
    <dbReference type="NCBI Taxonomy" id="2908204"/>
    <lineage>
        <taxon>Bacteria</taxon>
        <taxon>Bacillati</taxon>
        <taxon>Actinomycetota</taxon>
        <taxon>Actinomycetes</taxon>
        <taxon>Kitasatosporales</taxon>
        <taxon>Streptomycetaceae</taxon>
        <taxon>Yinghuangia</taxon>
    </lineage>
</organism>
<dbReference type="SUPFAM" id="SSF48498">
    <property type="entry name" value="Tetracyclin repressor-like, C-terminal domain"/>
    <property type="match status" value="1"/>
</dbReference>
<dbReference type="AlphaFoldDB" id="A0AA41TZ52"/>
<name>A0AA41TZ52_9ACTN</name>
<keyword evidence="8" id="KW-1185">Reference proteome</keyword>
<dbReference type="GO" id="GO:0045892">
    <property type="term" value="P:negative regulation of DNA-templated transcription"/>
    <property type="evidence" value="ECO:0007669"/>
    <property type="project" value="InterPro"/>
</dbReference>
<dbReference type="InterPro" id="IPR004111">
    <property type="entry name" value="Repressor_TetR_C"/>
</dbReference>
<dbReference type="InterPro" id="IPR009057">
    <property type="entry name" value="Homeodomain-like_sf"/>
</dbReference>
<evidence type="ECO:0000313" key="7">
    <source>
        <dbReference type="EMBL" id="MCF2528478.1"/>
    </source>
</evidence>
<dbReference type="Proteomes" id="UP001165378">
    <property type="component" value="Unassembled WGS sequence"/>
</dbReference>